<dbReference type="OrthoDB" id="1431957at2"/>
<dbReference type="Proteomes" id="UP000323720">
    <property type="component" value="Unassembled WGS sequence"/>
</dbReference>
<sequence length="187" mass="21315">MKTLAKLPKVTQLLLFLFLISVASSCKEEEKNKGSYLGSSQRDDISKLITETDIRTIFDLNKDIEIEHKEKKSAISSFDWKMPSEHKLFYGVKLNFARGDRRSASEIEKIWEFQNEKVYKKNGFQEVSGVGDIATWSKIGGGQLRVSNNGYIFFVSFFVTPNKDNPLSTDEMIDKTTALAQQVVKKM</sequence>
<keyword evidence="1" id="KW-0732">Signal</keyword>
<accession>A0A5D0RGE6</accession>
<dbReference type="EMBL" id="VSKK01000001">
    <property type="protein sequence ID" value="TYB79778.1"/>
    <property type="molecule type" value="Genomic_DNA"/>
</dbReference>
<feature type="chain" id="PRO_5022775073" evidence="1">
    <location>
        <begin position="29"/>
        <end position="187"/>
    </location>
</feature>
<evidence type="ECO:0000256" key="1">
    <source>
        <dbReference type="SAM" id="SignalP"/>
    </source>
</evidence>
<keyword evidence="3" id="KW-1185">Reference proteome</keyword>
<name>A0A5D0RGE6_9FLAO</name>
<protein>
    <submittedName>
        <fullName evidence="2">Uncharacterized protein</fullName>
    </submittedName>
</protein>
<evidence type="ECO:0000313" key="2">
    <source>
        <dbReference type="EMBL" id="TYB79778.1"/>
    </source>
</evidence>
<dbReference type="PROSITE" id="PS51257">
    <property type="entry name" value="PROKAR_LIPOPROTEIN"/>
    <property type="match status" value="1"/>
</dbReference>
<organism evidence="2 3">
    <name type="scientific">Bizionia myxarmorum</name>
    <dbReference type="NCBI Taxonomy" id="291186"/>
    <lineage>
        <taxon>Bacteria</taxon>
        <taxon>Pseudomonadati</taxon>
        <taxon>Bacteroidota</taxon>
        <taxon>Flavobacteriia</taxon>
        <taxon>Flavobacteriales</taxon>
        <taxon>Flavobacteriaceae</taxon>
        <taxon>Bizionia</taxon>
    </lineage>
</organism>
<dbReference type="AlphaFoldDB" id="A0A5D0RGE6"/>
<reference evidence="2 3" key="1">
    <citation type="submission" date="2019-08" db="EMBL/GenBank/DDBJ databases">
        <title>Genomes of Antarctic Bizionia species.</title>
        <authorList>
            <person name="Bowman J.P."/>
        </authorList>
    </citation>
    <scope>NUCLEOTIDE SEQUENCE [LARGE SCALE GENOMIC DNA]</scope>
    <source>
        <strain evidence="2 3">ADA-4</strain>
    </source>
</reference>
<dbReference type="RefSeq" id="WP_148403506.1">
    <property type="nucleotide sequence ID" value="NZ_VSKK01000001.1"/>
</dbReference>
<evidence type="ECO:0000313" key="3">
    <source>
        <dbReference type="Proteomes" id="UP000323720"/>
    </source>
</evidence>
<proteinExistence type="predicted"/>
<feature type="signal peptide" evidence="1">
    <location>
        <begin position="1"/>
        <end position="28"/>
    </location>
</feature>
<comment type="caution">
    <text evidence="2">The sequence shown here is derived from an EMBL/GenBank/DDBJ whole genome shotgun (WGS) entry which is preliminary data.</text>
</comment>
<gene>
    <name evidence="2" type="ORF">ES674_08515</name>
</gene>